<evidence type="ECO:0000313" key="9">
    <source>
        <dbReference type="EMBL" id="MBF1352200.1"/>
    </source>
</evidence>
<dbReference type="InterPro" id="IPR001412">
    <property type="entry name" value="aa-tRNA-synth_I_CS"/>
</dbReference>
<protein>
    <recommendedName>
        <fullName evidence="2">leucine--tRNA ligase</fullName>
        <ecNumber evidence="2">6.1.1.4</ecNumber>
    </recommendedName>
</protein>
<dbReference type="GO" id="GO:0005524">
    <property type="term" value="F:ATP binding"/>
    <property type="evidence" value="ECO:0007669"/>
    <property type="project" value="UniProtKB-KW"/>
</dbReference>
<reference evidence="9" key="1">
    <citation type="submission" date="2020-04" db="EMBL/GenBank/DDBJ databases">
        <title>Deep metagenomics examines the oral microbiome during advanced dental caries in children, revealing novel taxa and co-occurrences with host molecules.</title>
        <authorList>
            <person name="Baker J.L."/>
            <person name="Morton J.T."/>
            <person name="Dinis M."/>
            <person name="Alvarez R."/>
            <person name="Tran N.C."/>
            <person name="Knight R."/>
            <person name="Edlund A."/>
        </authorList>
    </citation>
    <scope>NUCLEOTIDE SEQUENCE</scope>
    <source>
        <strain evidence="9">JCVI_24_bin.8</strain>
    </source>
</reference>
<dbReference type="InterPro" id="IPR002300">
    <property type="entry name" value="aa-tRNA-synth_Ia"/>
</dbReference>
<keyword evidence="5" id="KW-0067">ATP-binding</keyword>
<evidence type="ECO:0000313" key="10">
    <source>
        <dbReference type="Proteomes" id="UP000722050"/>
    </source>
</evidence>
<evidence type="ECO:0000256" key="6">
    <source>
        <dbReference type="ARBA" id="ARBA00022917"/>
    </source>
</evidence>
<accession>A0A930EEQ9</accession>
<evidence type="ECO:0000256" key="5">
    <source>
        <dbReference type="ARBA" id="ARBA00022840"/>
    </source>
</evidence>
<dbReference type="PANTHER" id="PTHR43740">
    <property type="entry name" value="LEUCYL-TRNA SYNTHETASE"/>
    <property type="match status" value="1"/>
</dbReference>
<keyword evidence="6" id="KW-0648">Protein biosynthesis</keyword>
<dbReference type="Pfam" id="PF00133">
    <property type="entry name" value="tRNA-synt_1"/>
    <property type="match status" value="1"/>
</dbReference>
<dbReference type="EC" id="6.1.1.4" evidence="2"/>
<name>A0A930EEQ9_9FIRM</name>
<proteinExistence type="inferred from homology"/>
<dbReference type="InterPro" id="IPR002302">
    <property type="entry name" value="Leu-tRNA-ligase"/>
</dbReference>
<dbReference type="GO" id="GO:0004823">
    <property type="term" value="F:leucine-tRNA ligase activity"/>
    <property type="evidence" value="ECO:0007669"/>
    <property type="project" value="UniProtKB-EC"/>
</dbReference>
<evidence type="ECO:0000256" key="7">
    <source>
        <dbReference type="ARBA" id="ARBA00023146"/>
    </source>
</evidence>
<organism evidence="9 10">
    <name type="scientific">Mogibacterium diversum</name>
    <dbReference type="NCBI Taxonomy" id="114527"/>
    <lineage>
        <taxon>Bacteria</taxon>
        <taxon>Bacillati</taxon>
        <taxon>Bacillota</taxon>
        <taxon>Clostridia</taxon>
        <taxon>Peptostreptococcales</taxon>
        <taxon>Anaerovoracaceae</taxon>
        <taxon>Mogibacterium</taxon>
    </lineage>
</organism>
<keyword evidence="7" id="KW-0030">Aminoacyl-tRNA synthetase</keyword>
<evidence type="ECO:0000256" key="4">
    <source>
        <dbReference type="ARBA" id="ARBA00022741"/>
    </source>
</evidence>
<gene>
    <name evidence="9" type="ORF">HXM71_03655</name>
</gene>
<comment type="similarity">
    <text evidence="1">Belongs to the class-I aminoacyl-tRNA synthetase family.</text>
</comment>
<evidence type="ECO:0000259" key="8">
    <source>
        <dbReference type="Pfam" id="PF00133"/>
    </source>
</evidence>
<feature type="non-terminal residue" evidence="9">
    <location>
        <position position="143"/>
    </location>
</feature>
<dbReference type="AlphaFoldDB" id="A0A930EEQ9"/>
<keyword evidence="3 9" id="KW-0436">Ligase</keyword>
<evidence type="ECO:0000256" key="2">
    <source>
        <dbReference type="ARBA" id="ARBA00013164"/>
    </source>
</evidence>
<dbReference type="Gene3D" id="3.40.50.620">
    <property type="entry name" value="HUPs"/>
    <property type="match status" value="1"/>
</dbReference>
<dbReference type="Gene3D" id="1.10.730.10">
    <property type="entry name" value="Isoleucyl-tRNA Synthetase, Domain 1"/>
    <property type="match status" value="1"/>
</dbReference>
<comment type="caution">
    <text evidence="9">The sequence shown here is derived from an EMBL/GenBank/DDBJ whole genome shotgun (WGS) entry which is preliminary data.</text>
</comment>
<keyword evidence="4" id="KW-0547">Nucleotide-binding</keyword>
<sequence length="143" mass="16970">MNEKYNFGEIESKWQKIWSDEQAFKTSDDNSKEKYYTLEMFPYPSGKLHMGHVRNYSIGDAIARFKRMKGFNVLHPMGWDSFGLPAENAAIKNGIHPAIWTDSNIAEMRKQLSALGFSYDWDREVATCKEDYYRWMQWLFIQF</sequence>
<evidence type="ECO:0000256" key="3">
    <source>
        <dbReference type="ARBA" id="ARBA00022598"/>
    </source>
</evidence>
<dbReference type="PANTHER" id="PTHR43740:SF2">
    <property type="entry name" value="LEUCINE--TRNA LIGASE, MITOCHONDRIAL"/>
    <property type="match status" value="1"/>
</dbReference>
<dbReference type="PROSITE" id="PS00178">
    <property type="entry name" value="AA_TRNA_LIGASE_I"/>
    <property type="match status" value="1"/>
</dbReference>
<evidence type="ECO:0000256" key="1">
    <source>
        <dbReference type="ARBA" id="ARBA00005594"/>
    </source>
</evidence>
<dbReference type="FunFam" id="3.40.50.620:FF:000060">
    <property type="entry name" value="Leucine--tRNA ligase"/>
    <property type="match status" value="1"/>
</dbReference>
<dbReference type="EMBL" id="JABZQH010000102">
    <property type="protein sequence ID" value="MBF1352200.1"/>
    <property type="molecule type" value="Genomic_DNA"/>
</dbReference>
<dbReference type="InterPro" id="IPR014729">
    <property type="entry name" value="Rossmann-like_a/b/a_fold"/>
</dbReference>
<dbReference type="Proteomes" id="UP000722050">
    <property type="component" value="Unassembled WGS sequence"/>
</dbReference>
<dbReference type="SUPFAM" id="SSF52374">
    <property type="entry name" value="Nucleotidylyl transferase"/>
    <property type="match status" value="1"/>
</dbReference>
<dbReference type="GO" id="GO:0006429">
    <property type="term" value="P:leucyl-tRNA aminoacylation"/>
    <property type="evidence" value="ECO:0007669"/>
    <property type="project" value="InterPro"/>
</dbReference>
<feature type="domain" description="Aminoacyl-tRNA synthetase class Ia" evidence="8">
    <location>
        <begin position="13"/>
        <end position="142"/>
    </location>
</feature>